<name>A0ABW5WF29_9PSEU</name>
<evidence type="ECO:0000313" key="2">
    <source>
        <dbReference type="EMBL" id="MFD2802593.1"/>
    </source>
</evidence>
<keyword evidence="1" id="KW-1133">Transmembrane helix</keyword>
<dbReference type="RefSeq" id="WP_377394105.1">
    <property type="nucleotide sequence ID" value="NZ_JBHSAN010000052.1"/>
</dbReference>
<keyword evidence="3" id="KW-1185">Reference proteome</keyword>
<accession>A0ABW5WF29</accession>
<protein>
    <submittedName>
        <fullName evidence="2">Uncharacterized protein</fullName>
    </submittedName>
</protein>
<feature type="transmembrane region" description="Helical" evidence="1">
    <location>
        <begin position="132"/>
        <end position="149"/>
    </location>
</feature>
<proteinExistence type="predicted"/>
<comment type="caution">
    <text evidence="2">The sequence shown here is derived from an EMBL/GenBank/DDBJ whole genome shotgun (WGS) entry which is preliminary data.</text>
</comment>
<reference evidence="3" key="1">
    <citation type="journal article" date="2019" name="Int. J. Syst. Evol. Microbiol.">
        <title>The Global Catalogue of Microorganisms (GCM) 10K type strain sequencing project: providing services to taxonomists for standard genome sequencing and annotation.</title>
        <authorList>
            <consortium name="The Broad Institute Genomics Platform"/>
            <consortium name="The Broad Institute Genome Sequencing Center for Infectious Disease"/>
            <person name="Wu L."/>
            <person name="Ma J."/>
        </authorList>
    </citation>
    <scope>NUCLEOTIDE SEQUENCE [LARGE SCALE GENOMIC DNA]</scope>
    <source>
        <strain evidence="3">IBRC-M 10906</strain>
    </source>
</reference>
<organism evidence="2 3">
    <name type="scientific">Prauserella oleivorans</name>
    <dbReference type="NCBI Taxonomy" id="1478153"/>
    <lineage>
        <taxon>Bacteria</taxon>
        <taxon>Bacillati</taxon>
        <taxon>Actinomycetota</taxon>
        <taxon>Actinomycetes</taxon>
        <taxon>Pseudonocardiales</taxon>
        <taxon>Pseudonocardiaceae</taxon>
        <taxon>Prauserella</taxon>
    </lineage>
</organism>
<evidence type="ECO:0000256" key="1">
    <source>
        <dbReference type="SAM" id="Phobius"/>
    </source>
</evidence>
<keyword evidence="1" id="KW-0472">Membrane</keyword>
<feature type="transmembrane region" description="Helical" evidence="1">
    <location>
        <begin position="161"/>
        <end position="182"/>
    </location>
</feature>
<gene>
    <name evidence="2" type="ORF">ACFS2C_24705</name>
</gene>
<sequence>MTTPDQSRFLARLAELTPDISGTARIDISDFHPSTWKELRRLAEAHGWTYRGPERDLGKTQFVLSRQGSATVPRNDYYFLKGPGLEELRRYSAAHEAAAEAERRFGVNALSQKAFNDAASRYRADSKSCNRWAALATLPGLLLLAVASLTGRQLADGGTTAIVLIGLWSLLALATVVGSIGLTRRHRARKAALAPYKQAYEHVVQAVFRSGQ</sequence>
<keyword evidence="1" id="KW-0812">Transmembrane</keyword>
<evidence type="ECO:0000313" key="3">
    <source>
        <dbReference type="Proteomes" id="UP001597478"/>
    </source>
</evidence>
<dbReference type="EMBL" id="JBHUOF010000048">
    <property type="protein sequence ID" value="MFD2802593.1"/>
    <property type="molecule type" value="Genomic_DNA"/>
</dbReference>
<dbReference type="Proteomes" id="UP001597478">
    <property type="component" value="Unassembled WGS sequence"/>
</dbReference>